<evidence type="ECO:0000313" key="2">
    <source>
        <dbReference type="EMBL" id="OBX76397.1"/>
    </source>
</evidence>
<feature type="domain" description="AB hydrolase-1" evidence="1">
    <location>
        <begin position="8"/>
        <end position="261"/>
    </location>
</feature>
<sequence>MHKPLLHFAHANGFPSKVYSYLFEQLSADFDIAFVPALGIDPAYQVDNHWQSLTQQVIDSVQRALVERGQTTAIGIGHSLGSLCTLQAAYRMPELFSQVICLDPPLLTGRYAMLVHWAKRNSPKLLDQLTPAGMTSRRRDVWASRQAAAASLRSKPLYRDFDERCFADFIRYGLSDTPDGQVTLTIPKSVELAVYRNNPSLYWLKPNQPPAVPAYLMVGQDSVFYQRGAARDLKAKQGIDYTVRKGGHMFPLEHPDATVQAIKDRIAAVQAHQQQS</sequence>
<keyword evidence="2" id="KW-0378">Hydrolase</keyword>
<comment type="caution">
    <text evidence="2">The sequence shown here is derived from an EMBL/GenBank/DDBJ whole genome shotgun (WGS) entry which is preliminary data.</text>
</comment>
<evidence type="ECO:0000259" key="1">
    <source>
        <dbReference type="Pfam" id="PF12697"/>
    </source>
</evidence>
<dbReference type="Proteomes" id="UP000092508">
    <property type="component" value="Unassembled WGS sequence"/>
</dbReference>
<dbReference type="STRING" id="34059.A9308_08875"/>
<dbReference type="GO" id="GO:0016787">
    <property type="term" value="F:hydrolase activity"/>
    <property type="evidence" value="ECO:0007669"/>
    <property type="project" value="UniProtKB-KW"/>
</dbReference>
<protein>
    <submittedName>
        <fullName evidence="2">Hydrolase</fullName>
    </submittedName>
</protein>
<name>A0A1B8QAT3_9GAMM</name>
<accession>A0A1B8QAT3</accession>
<dbReference type="EMBL" id="LZMZ01000031">
    <property type="protein sequence ID" value="OBX76397.1"/>
    <property type="molecule type" value="Genomic_DNA"/>
</dbReference>
<dbReference type="Gene3D" id="3.40.50.1820">
    <property type="entry name" value="alpha/beta hydrolase"/>
    <property type="match status" value="1"/>
</dbReference>
<dbReference type="SUPFAM" id="SSF53474">
    <property type="entry name" value="alpha/beta-Hydrolases"/>
    <property type="match status" value="1"/>
</dbReference>
<dbReference type="InterPro" id="IPR029058">
    <property type="entry name" value="AB_hydrolase_fold"/>
</dbReference>
<evidence type="ECO:0000313" key="3">
    <source>
        <dbReference type="Proteomes" id="UP000092508"/>
    </source>
</evidence>
<dbReference type="Pfam" id="PF12697">
    <property type="entry name" value="Abhydrolase_6"/>
    <property type="match status" value="1"/>
</dbReference>
<reference evidence="2 3" key="1">
    <citation type="submission" date="2016-06" db="EMBL/GenBank/DDBJ databases">
        <title>Draft genome of Moraxella atlantae CCUG 66109.</title>
        <authorList>
            <person name="Salva-Serra F."/>
            <person name="Engstrom-Jakobsson H."/>
            <person name="Thorell K."/>
            <person name="Gonzales-Siles L."/>
            <person name="Karlsson R."/>
            <person name="Boulund F."/>
            <person name="Engstrand L."/>
            <person name="Kristiansson E."/>
            <person name="Moore E."/>
        </authorList>
    </citation>
    <scope>NUCLEOTIDE SEQUENCE [LARGE SCALE GENOMIC DNA]</scope>
    <source>
        <strain evidence="2 3">CCUG 66109</strain>
    </source>
</reference>
<organism evidence="2 3">
    <name type="scientific">Faucicola atlantae</name>
    <dbReference type="NCBI Taxonomy" id="34059"/>
    <lineage>
        <taxon>Bacteria</taxon>
        <taxon>Pseudomonadati</taxon>
        <taxon>Pseudomonadota</taxon>
        <taxon>Gammaproteobacteria</taxon>
        <taxon>Moraxellales</taxon>
        <taxon>Moraxellaceae</taxon>
        <taxon>Faucicola</taxon>
    </lineage>
</organism>
<dbReference type="RefSeq" id="WP_067237742.1">
    <property type="nucleotide sequence ID" value="NZ_LZMZ01000031.1"/>
</dbReference>
<gene>
    <name evidence="2" type="ORF">A9308_08875</name>
</gene>
<dbReference type="AlphaFoldDB" id="A0A1B8QAT3"/>
<dbReference type="InterPro" id="IPR000073">
    <property type="entry name" value="AB_hydrolase_1"/>
</dbReference>
<proteinExistence type="predicted"/>
<dbReference type="OrthoDB" id="5729753at2"/>